<reference evidence="2 3" key="1">
    <citation type="submission" date="2016-05" db="EMBL/GenBank/DDBJ databases">
        <title>Genome sequencing reveals origins of a unique bacterial endosymbiosis in the earliest lineages of terrestrial Fungi.</title>
        <authorList>
            <consortium name="DOE Joint Genome Institute"/>
            <person name="Uehling J."/>
            <person name="Gryganskyi A."/>
            <person name="Hameed K."/>
            <person name="Tschaplinski T."/>
            <person name="Misztal P."/>
            <person name="Wu S."/>
            <person name="Desiro A."/>
            <person name="Vande Pol N."/>
            <person name="Du Z.-Y."/>
            <person name="Zienkiewicz A."/>
            <person name="Zienkiewicz K."/>
            <person name="Morin E."/>
            <person name="Tisserant E."/>
            <person name="Splivallo R."/>
            <person name="Hainaut M."/>
            <person name="Henrissat B."/>
            <person name="Ohm R."/>
            <person name="Kuo A."/>
            <person name="Yan J."/>
            <person name="Lipzen A."/>
            <person name="Nolan M."/>
            <person name="Labutti K."/>
            <person name="Barry K."/>
            <person name="Goldstein A."/>
            <person name="Labbe J."/>
            <person name="Schadt C."/>
            <person name="Tuskan G."/>
            <person name="Grigoriev I."/>
            <person name="Martin F."/>
            <person name="Vilgalys R."/>
            <person name="Bonito G."/>
        </authorList>
    </citation>
    <scope>NUCLEOTIDE SEQUENCE [LARGE SCALE GENOMIC DNA]</scope>
    <source>
        <strain evidence="2 3">AG-77</strain>
    </source>
</reference>
<feature type="region of interest" description="Disordered" evidence="1">
    <location>
        <begin position="166"/>
        <end position="213"/>
    </location>
</feature>
<dbReference type="AlphaFoldDB" id="A0A197KBZ6"/>
<organism evidence="2 3">
    <name type="scientific">Linnemannia elongata AG-77</name>
    <dbReference type="NCBI Taxonomy" id="1314771"/>
    <lineage>
        <taxon>Eukaryota</taxon>
        <taxon>Fungi</taxon>
        <taxon>Fungi incertae sedis</taxon>
        <taxon>Mucoromycota</taxon>
        <taxon>Mortierellomycotina</taxon>
        <taxon>Mortierellomycetes</taxon>
        <taxon>Mortierellales</taxon>
        <taxon>Mortierellaceae</taxon>
        <taxon>Linnemannia</taxon>
    </lineage>
</organism>
<proteinExistence type="predicted"/>
<sequence length="245" mass="28424">MMLLQLAQPHVLFILLYFVLRRMYVCRDKGPCPLPVFCSPQSFTIEFPISLSLRLFLSLTHSPSRPLIFFLGWLPLPVAHCISAPSLSCPFSFSIAHSLIKSIFRFNCHEHIDPTHPFFSPLFLSFLFSYLFYLPQPTLSLFLSFFPSFPFYCLCNTFVQPWPQQQRHQHPPLHQSPHQPIAGPSTIPRRRHQDHSAADRHHPRSHISLPSPHMITSFSKNGHGRIEQCWRPRARRCAVSCLAFR</sequence>
<accession>A0A197KBZ6</accession>
<protein>
    <submittedName>
        <fullName evidence="2">Uncharacterized protein</fullName>
    </submittedName>
</protein>
<feature type="compositionally biased region" description="Low complexity" evidence="1">
    <location>
        <begin position="166"/>
        <end position="180"/>
    </location>
</feature>
<gene>
    <name evidence="2" type="ORF">K457DRAFT_185923</name>
</gene>
<dbReference type="EMBL" id="KV442019">
    <property type="protein sequence ID" value="OAQ33919.1"/>
    <property type="molecule type" value="Genomic_DNA"/>
</dbReference>
<evidence type="ECO:0000256" key="1">
    <source>
        <dbReference type="SAM" id="MobiDB-lite"/>
    </source>
</evidence>
<evidence type="ECO:0000313" key="2">
    <source>
        <dbReference type="EMBL" id="OAQ33919.1"/>
    </source>
</evidence>
<evidence type="ECO:0000313" key="3">
    <source>
        <dbReference type="Proteomes" id="UP000078512"/>
    </source>
</evidence>
<name>A0A197KBZ6_9FUNG</name>
<dbReference type="Proteomes" id="UP000078512">
    <property type="component" value="Unassembled WGS sequence"/>
</dbReference>
<keyword evidence="3" id="KW-1185">Reference proteome</keyword>